<dbReference type="AlphaFoldDB" id="A0A917SUU6"/>
<evidence type="ECO:0000259" key="1">
    <source>
        <dbReference type="PROSITE" id="PS51819"/>
    </source>
</evidence>
<comment type="caution">
    <text evidence="2">The sequence shown here is derived from an EMBL/GenBank/DDBJ whole genome shotgun (WGS) entry which is preliminary data.</text>
</comment>
<dbReference type="InterPro" id="IPR037523">
    <property type="entry name" value="VOC_core"/>
</dbReference>
<reference evidence="2" key="1">
    <citation type="journal article" date="2014" name="Int. J. Syst. Evol. Microbiol.">
        <title>Complete genome sequence of Corynebacterium casei LMG S-19264T (=DSM 44701T), isolated from a smear-ripened cheese.</title>
        <authorList>
            <consortium name="US DOE Joint Genome Institute (JGI-PGF)"/>
            <person name="Walter F."/>
            <person name="Albersmeier A."/>
            <person name="Kalinowski J."/>
            <person name="Ruckert C."/>
        </authorList>
    </citation>
    <scope>NUCLEOTIDE SEQUENCE</scope>
    <source>
        <strain evidence="2">CGMCC 4.7308</strain>
    </source>
</reference>
<dbReference type="PANTHER" id="PTHR33993">
    <property type="entry name" value="GLYOXALASE-RELATED"/>
    <property type="match status" value="1"/>
</dbReference>
<gene>
    <name evidence="2" type="ORF">GCM10011594_18100</name>
</gene>
<organism evidence="2 3">
    <name type="scientific">Nakamurella endophytica</name>
    <dbReference type="NCBI Taxonomy" id="1748367"/>
    <lineage>
        <taxon>Bacteria</taxon>
        <taxon>Bacillati</taxon>
        <taxon>Actinomycetota</taxon>
        <taxon>Actinomycetes</taxon>
        <taxon>Nakamurellales</taxon>
        <taxon>Nakamurellaceae</taxon>
        <taxon>Nakamurella</taxon>
    </lineage>
</organism>
<reference evidence="2" key="2">
    <citation type="submission" date="2020-09" db="EMBL/GenBank/DDBJ databases">
        <authorList>
            <person name="Sun Q."/>
            <person name="Zhou Y."/>
        </authorList>
    </citation>
    <scope>NUCLEOTIDE SEQUENCE</scope>
    <source>
        <strain evidence="2">CGMCC 4.7308</strain>
    </source>
</reference>
<protein>
    <submittedName>
        <fullName evidence="2">Glyoxalase</fullName>
    </submittedName>
</protein>
<dbReference type="Proteomes" id="UP000655208">
    <property type="component" value="Unassembled WGS sequence"/>
</dbReference>
<feature type="domain" description="VOC" evidence="1">
    <location>
        <begin position="6"/>
        <end position="114"/>
    </location>
</feature>
<dbReference type="InterPro" id="IPR029068">
    <property type="entry name" value="Glyas_Bleomycin-R_OHBP_Dase"/>
</dbReference>
<dbReference type="PROSITE" id="PS51819">
    <property type="entry name" value="VOC"/>
    <property type="match status" value="1"/>
</dbReference>
<dbReference type="EMBL" id="BMNA01000003">
    <property type="protein sequence ID" value="GGL98625.1"/>
    <property type="molecule type" value="Genomic_DNA"/>
</dbReference>
<evidence type="ECO:0000313" key="2">
    <source>
        <dbReference type="EMBL" id="GGL98625.1"/>
    </source>
</evidence>
<dbReference type="InterPro" id="IPR052164">
    <property type="entry name" value="Anthracycline_SecMetBiosynth"/>
</dbReference>
<dbReference type="PANTHER" id="PTHR33993:SF5">
    <property type="entry name" value="GLYOXALASE"/>
    <property type="match status" value="1"/>
</dbReference>
<dbReference type="InterPro" id="IPR041581">
    <property type="entry name" value="Glyoxalase_6"/>
</dbReference>
<proteinExistence type="predicted"/>
<name>A0A917SUU6_9ACTN</name>
<dbReference type="RefSeq" id="WP_188941185.1">
    <property type="nucleotide sequence ID" value="NZ_BMNA01000003.1"/>
</dbReference>
<keyword evidence="3" id="KW-1185">Reference proteome</keyword>
<dbReference type="Gene3D" id="3.10.180.10">
    <property type="entry name" value="2,3-Dihydroxybiphenyl 1,2-Dioxygenase, domain 1"/>
    <property type="match status" value="1"/>
</dbReference>
<dbReference type="SUPFAM" id="SSF54593">
    <property type="entry name" value="Glyoxalase/Bleomycin resistance protein/Dihydroxybiphenyl dioxygenase"/>
    <property type="match status" value="1"/>
</dbReference>
<accession>A0A917SUU6</accession>
<sequence length="117" mass="12942">MAEVTGVGGVFWRADDPERLRSWYADVLGIVDPPGGAWQQEAGPMVLAPFPRDTDYFGPGQQLMLNFRVRDLAGLLDRLRDRGVEVQGPESQDGVGTFAWVRDPEGSRVELWEPAGD</sequence>
<dbReference type="Pfam" id="PF18029">
    <property type="entry name" value="Glyoxalase_6"/>
    <property type="match status" value="1"/>
</dbReference>
<evidence type="ECO:0000313" key="3">
    <source>
        <dbReference type="Proteomes" id="UP000655208"/>
    </source>
</evidence>